<evidence type="ECO:0000256" key="3">
    <source>
        <dbReference type="ARBA" id="ARBA00038984"/>
    </source>
</evidence>
<evidence type="ECO:0000259" key="6">
    <source>
        <dbReference type="Pfam" id="PF01408"/>
    </source>
</evidence>
<dbReference type="STRING" id="559304.G8Y101"/>
<proteinExistence type="inferred from homology"/>
<dbReference type="Pfam" id="PF01408">
    <property type="entry name" value="GFO_IDH_MocA"/>
    <property type="match status" value="1"/>
</dbReference>
<dbReference type="InParanoid" id="G8Y101"/>
<accession>G8Y101</accession>
<dbReference type="InterPro" id="IPR055170">
    <property type="entry name" value="GFO_IDH_MocA-like_dom"/>
</dbReference>
<evidence type="ECO:0000256" key="4">
    <source>
        <dbReference type="ARBA" id="ARBA00042988"/>
    </source>
</evidence>
<dbReference type="Gene3D" id="3.40.50.720">
    <property type="entry name" value="NAD(P)-binding Rossmann-like Domain"/>
    <property type="match status" value="1"/>
</dbReference>
<dbReference type="InterPro" id="IPR050984">
    <property type="entry name" value="Gfo/Idh/MocA_domain"/>
</dbReference>
<keyword evidence="2" id="KW-0560">Oxidoreductase</keyword>
<evidence type="ECO:0000259" key="7">
    <source>
        <dbReference type="Pfam" id="PF22725"/>
    </source>
</evidence>
<protein>
    <recommendedName>
        <fullName evidence="3">D-xylose 1-dehydrogenase (NADP(+), D-xylono-1,5-lactone-forming)</fullName>
        <ecNumber evidence="3">1.1.1.179</ecNumber>
    </recommendedName>
    <alternativeName>
        <fullName evidence="4">D-xylose-NADP dehydrogenase</fullName>
    </alternativeName>
</protein>
<dbReference type="EMBL" id="FO082046">
    <property type="protein sequence ID" value="CCE86504.1"/>
    <property type="molecule type" value="Genomic_DNA"/>
</dbReference>
<dbReference type="EC" id="1.1.1.179" evidence="3"/>
<evidence type="ECO:0000256" key="1">
    <source>
        <dbReference type="ARBA" id="ARBA00010928"/>
    </source>
</evidence>
<dbReference type="OMA" id="CTSSFRY"/>
<comment type="similarity">
    <text evidence="1">Belongs to the Gfo/Idh/MocA family.</text>
</comment>
<feature type="domain" description="GFO/IDH/MocA-like oxidoreductase" evidence="7">
    <location>
        <begin position="154"/>
        <end position="275"/>
    </location>
</feature>
<dbReference type="Proteomes" id="UP000005222">
    <property type="component" value="Chromosome N"/>
</dbReference>
<dbReference type="HOGENOM" id="CLU_023194_7_2_1"/>
<evidence type="ECO:0000256" key="5">
    <source>
        <dbReference type="ARBA" id="ARBA00049233"/>
    </source>
</evidence>
<organism evidence="8 9">
    <name type="scientific">Pichia sorbitophila (strain ATCC MYA-4447 / BCRC 22081 / CBS 7064 / NBRC 10061 / NRRL Y-12695)</name>
    <name type="common">Hybrid yeast</name>
    <dbReference type="NCBI Taxonomy" id="559304"/>
    <lineage>
        <taxon>Eukaryota</taxon>
        <taxon>Fungi</taxon>
        <taxon>Dikarya</taxon>
        <taxon>Ascomycota</taxon>
        <taxon>Saccharomycotina</taxon>
        <taxon>Pichiomycetes</taxon>
        <taxon>Debaryomycetaceae</taxon>
        <taxon>Millerozyma</taxon>
    </lineage>
</organism>
<evidence type="ECO:0000313" key="9">
    <source>
        <dbReference type="Proteomes" id="UP000005222"/>
    </source>
</evidence>
<dbReference type="SUPFAM" id="SSF51735">
    <property type="entry name" value="NAD(P)-binding Rossmann-fold domains"/>
    <property type="match status" value="1"/>
</dbReference>
<dbReference type="PANTHER" id="PTHR22604">
    <property type="entry name" value="OXIDOREDUCTASES"/>
    <property type="match status" value="1"/>
</dbReference>
<dbReference type="AlphaFoldDB" id="G8Y101"/>
<dbReference type="GO" id="GO:0047837">
    <property type="term" value="F:D-xylose 1-dehydrogenase (NADP+) activity"/>
    <property type="evidence" value="ECO:0007669"/>
    <property type="project" value="UniProtKB-EC"/>
</dbReference>
<dbReference type="PANTHER" id="PTHR22604:SF105">
    <property type="entry name" value="TRANS-1,2-DIHYDROBENZENE-1,2-DIOL DEHYDROGENASE"/>
    <property type="match status" value="1"/>
</dbReference>
<comment type="catalytic activity">
    <reaction evidence="5">
        <text>D-xylose + NADP(+) = D-xylono-1,5-lactone + NADPH + H(+)</text>
        <dbReference type="Rhea" id="RHEA:22000"/>
        <dbReference type="ChEBI" id="CHEBI:15378"/>
        <dbReference type="ChEBI" id="CHEBI:15867"/>
        <dbReference type="ChEBI" id="CHEBI:53455"/>
        <dbReference type="ChEBI" id="CHEBI:57783"/>
        <dbReference type="ChEBI" id="CHEBI:58349"/>
        <dbReference type="EC" id="1.1.1.179"/>
    </reaction>
</comment>
<evidence type="ECO:0000256" key="2">
    <source>
        <dbReference type="ARBA" id="ARBA00023002"/>
    </source>
</evidence>
<dbReference type="Gene3D" id="3.30.360.10">
    <property type="entry name" value="Dihydrodipicolinate Reductase, domain 2"/>
    <property type="match status" value="1"/>
</dbReference>
<dbReference type="OrthoDB" id="2129491at2759"/>
<dbReference type="InterPro" id="IPR036291">
    <property type="entry name" value="NAD(P)-bd_dom_sf"/>
</dbReference>
<feature type="domain" description="Gfo/Idh/MocA-like oxidoreductase N-terminal" evidence="6">
    <location>
        <begin position="5"/>
        <end position="136"/>
    </location>
</feature>
<name>G8Y101_PICSO</name>
<dbReference type="Pfam" id="PF22725">
    <property type="entry name" value="GFO_IDH_MocA_C3"/>
    <property type="match status" value="1"/>
</dbReference>
<gene>
    <name evidence="8" type="primary">Piso0_004999</name>
    <name evidence="8" type="ORF">GNLVRS01_PISO0N05667g</name>
</gene>
<dbReference type="eggNOG" id="KOG2741">
    <property type="taxonomic scope" value="Eukaryota"/>
</dbReference>
<sequence length="358" mass="39923">MTFDLKWGILGAGNISSQFVHDLCLNNERKEGSVRHIITSIGTSSSQKGSEFLEKCGISSKNNEGIVPAVQSYEDLFKNKDVKVVYIGTPHPMHKSQVEQALNSGKHVLCEKPFTVNKEDAEYLVNLARSKELFLMEAVWTRFFPAIESLKKLLFETKKLGTIHRLFADFSYDAELAKLPPTSRLRDINLAGGTLLDIGIYSLTYGRILLDNKLGKENSKFQVKSFLTLDPTDKVDYNSTVIMKYANGSQGILTASNYTDGPSPFARLECSNGYVEIFAHNPASPEKIKVVFKDGSEPVEYENNTGYNGFIYEANAVAHDIQAGRTENAIMPLDETLLVMSTMDGVRKENGFVYPHDH</sequence>
<dbReference type="InterPro" id="IPR000683">
    <property type="entry name" value="Gfo/Idh/MocA-like_OxRdtase_N"/>
</dbReference>
<reference evidence="8 9" key="1">
    <citation type="journal article" date="2012" name="G3 (Bethesda)">
        <title>Pichia sorbitophila, an interspecies yeast hybrid reveals early steps of genome resolution following polyploidization.</title>
        <authorList>
            <person name="Leh Louis V."/>
            <person name="Despons L."/>
            <person name="Friedrich A."/>
            <person name="Martin T."/>
            <person name="Durrens P."/>
            <person name="Casaregola S."/>
            <person name="Neuveglise C."/>
            <person name="Fairhead C."/>
            <person name="Marck C."/>
            <person name="Cruz J.A."/>
            <person name="Straub M.L."/>
            <person name="Kugler V."/>
            <person name="Sacerdot C."/>
            <person name="Uzunov Z."/>
            <person name="Thierry A."/>
            <person name="Weiss S."/>
            <person name="Bleykasten C."/>
            <person name="De Montigny J."/>
            <person name="Jacques N."/>
            <person name="Jung P."/>
            <person name="Lemaire M."/>
            <person name="Mallet S."/>
            <person name="Morel G."/>
            <person name="Richard G.F."/>
            <person name="Sarkar A."/>
            <person name="Savel G."/>
            <person name="Schacherer J."/>
            <person name="Seret M.L."/>
            <person name="Talla E."/>
            <person name="Samson G."/>
            <person name="Jubin C."/>
            <person name="Poulain J."/>
            <person name="Vacherie B."/>
            <person name="Barbe V."/>
            <person name="Pelletier E."/>
            <person name="Sherman D.J."/>
            <person name="Westhof E."/>
            <person name="Weissenbach J."/>
            <person name="Baret P.V."/>
            <person name="Wincker P."/>
            <person name="Gaillardin C."/>
            <person name="Dujon B."/>
            <person name="Souciet J.L."/>
        </authorList>
    </citation>
    <scope>NUCLEOTIDE SEQUENCE [LARGE SCALE GENOMIC DNA]</scope>
    <source>
        <strain evidence="9">ATCC MYA-4447 / BCRC 22081 / CBS 7064 / NBRC 10061 / NRRL Y-12695</strain>
    </source>
</reference>
<dbReference type="SUPFAM" id="SSF55347">
    <property type="entry name" value="Glyceraldehyde-3-phosphate dehydrogenase-like, C-terminal domain"/>
    <property type="match status" value="1"/>
</dbReference>
<dbReference type="GO" id="GO:0000166">
    <property type="term" value="F:nucleotide binding"/>
    <property type="evidence" value="ECO:0007669"/>
    <property type="project" value="InterPro"/>
</dbReference>
<keyword evidence="9" id="KW-1185">Reference proteome</keyword>
<evidence type="ECO:0000313" key="8">
    <source>
        <dbReference type="EMBL" id="CCE86504.1"/>
    </source>
</evidence>